<keyword evidence="2" id="KW-1185">Reference proteome</keyword>
<sequence>MRGFQYDMRAMASMELHSSLGINTRDHEATHVRRAARAVSRKVLVQHRVLAGIKPDADNPATESRPLATHTEPHHSAAESPAKHVSWTENDVDTSQLSLHPHPDSLPISKFSTLTHALTPGAGIVEYWPKGWEHISLIRNSTTNTVHDLPNVPITRFSTLDGALDETRVGAHSPMVHQRHLFHKVHSAGPLVPLVSIDLSTNGHDFAYIPISRFSTLDGALDETRTYSPIARYHSPYEISGTVSPSSHRLPSSITDTAKLRHYTTPPNALPHTARMFDLQTSLYRISEEKTSDWLTGNPQSTPFNISTLLPRSTFSTLAGALDMR</sequence>
<reference evidence="1" key="1">
    <citation type="journal article" date="2021" name="New Phytol.">
        <title>Evolutionary innovations through gain and loss of genes in the ectomycorrhizal Boletales.</title>
        <authorList>
            <person name="Wu G."/>
            <person name="Miyauchi S."/>
            <person name="Morin E."/>
            <person name="Kuo A."/>
            <person name="Drula E."/>
            <person name="Varga T."/>
            <person name="Kohler A."/>
            <person name="Feng B."/>
            <person name="Cao Y."/>
            <person name="Lipzen A."/>
            <person name="Daum C."/>
            <person name="Hundley H."/>
            <person name="Pangilinan J."/>
            <person name="Johnson J."/>
            <person name="Barry K."/>
            <person name="LaButti K."/>
            <person name="Ng V."/>
            <person name="Ahrendt S."/>
            <person name="Min B."/>
            <person name="Choi I.G."/>
            <person name="Park H."/>
            <person name="Plett J.M."/>
            <person name="Magnuson J."/>
            <person name="Spatafora J.W."/>
            <person name="Nagy L.G."/>
            <person name="Henrissat B."/>
            <person name="Grigoriev I.V."/>
            <person name="Yang Z.L."/>
            <person name="Xu J."/>
            <person name="Martin F.M."/>
        </authorList>
    </citation>
    <scope>NUCLEOTIDE SEQUENCE</scope>
    <source>
        <strain evidence="1">ATCC 28755</strain>
    </source>
</reference>
<comment type="caution">
    <text evidence="1">The sequence shown here is derived from an EMBL/GenBank/DDBJ whole genome shotgun (WGS) entry which is preliminary data.</text>
</comment>
<dbReference type="Proteomes" id="UP000790377">
    <property type="component" value="Unassembled WGS sequence"/>
</dbReference>
<accession>A0ACB8AF70</accession>
<evidence type="ECO:0000313" key="2">
    <source>
        <dbReference type="Proteomes" id="UP000790377"/>
    </source>
</evidence>
<dbReference type="EMBL" id="MU267681">
    <property type="protein sequence ID" value="KAH7911368.1"/>
    <property type="molecule type" value="Genomic_DNA"/>
</dbReference>
<name>A0ACB8AF70_9AGAM</name>
<evidence type="ECO:0000313" key="1">
    <source>
        <dbReference type="EMBL" id="KAH7911368.1"/>
    </source>
</evidence>
<protein>
    <submittedName>
        <fullName evidence="1">Uncharacterized protein</fullName>
    </submittedName>
</protein>
<gene>
    <name evidence="1" type="ORF">BJ138DRAFT_1238989</name>
</gene>
<organism evidence="1 2">
    <name type="scientific">Hygrophoropsis aurantiaca</name>
    <dbReference type="NCBI Taxonomy" id="72124"/>
    <lineage>
        <taxon>Eukaryota</taxon>
        <taxon>Fungi</taxon>
        <taxon>Dikarya</taxon>
        <taxon>Basidiomycota</taxon>
        <taxon>Agaricomycotina</taxon>
        <taxon>Agaricomycetes</taxon>
        <taxon>Agaricomycetidae</taxon>
        <taxon>Boletales</taxon>
        <taxon>Coniophorineae</taxon>
        <taxon>Hygrophoropsidaceae</taxon>
        <taxon>Hygrophoropsis</taxon>
    </lineage>
</organism>
<proteinExistence type="predicted"/>